<proteinExistence type="predicted"/>
<name>A0A8H6SD29_MYCCL</name>
<dbReference type="EMBL" id="JACAZE010000016">
    <property type="protein sequence ID" value="KAF7296722.1"/>
    <property type="molecule type" value="Genomic_DNA"/>
</dbReference>
<dbReference type="AlphaFoldDB" id="A0A8H6SD29"/>
<evidence type="ECO:0000313" key="1">
    <source>
        <dbReference type="EMBL" id="KAF7296722.1"/>
    </source>
</evidence>
<accession>A0A8H6SD29</accession>
<comment type="caution">
    <text evidence="1">The sequence shown here is derived from an EMBL/GenBank/DDBJ whole genome shotgun (WGS) entry which is preliminary data.</text>
</comment>
<sequence length="131" mass="14412">MTSQLSCSPHTQTVFAAFEKDVDQSPLLPVRAPATSASVIDEVPQPRDCLTKHEYDRCALKRPVGHNLSLTTLAGMPAGGRCIRTFLRDPPSTSLALLLVQERRLATNAVALVWSLPLARQACCRSCRRER</sequence>
<keyword evidence="2" id="KW-1185">Reference proteome</keyword>
<evidence type="ECO:0000313" key="2">
    <source>
        <dbReference type="Proteomes" id="UP000613580"/>
    </source>
</evidence>
<gene>
    <name evidence="1" type="ORF">HMN09_01081300</name>
</gene>
<dbReference type="Proteomes" id="UP000613580">
    <property type="component" value="Unassembled WGS sequence"/>
</dbReference>
<protein>
    <submittedName>
        <fullName evidence="1">Uncharacterized protein</fullName>
    </submittedName>
</protein>
<organism evidence="1 2">
    <name type="scientific">Mycena chlorophos</name>
    <name type="common">Agaric fungus</name>
    <name type="synonym">Agaricus chlorophos</name>
    <dbReference type="NCBI Taxonomy" id="658473"/>
    <lineage>
        <taxon>Eukaryota</taxon>
        <taxon>Fungi</taxon>
        <taxon>Dikarya</taxon>
        <taxon>Basidiomycota</taxon>
        <taxon>Agaricomycotina</taxon>
        <taxon>Agaricomycetes</taxon>
        <taxon>Agaricomycetidae</taxon>
        <taxon>Agaricales</taxon>
        <taxon>Marasmiineae</taxon>
        <taxon>Mycenaceae</taxon>
        <taxon>Mycena</taxon>
    </lineage>
</organism>
<reference evidence="1" key="1">
    <citation type="submission" date="2020-05" db="EMBL/GenBank/DDBJ databases">
        <title>Mycena genomes resolve the evolution of fungal bioluminescence.</title>
        <authorList>
            <person name="Tsai I.J."/>
        </authorList>
    </citation>
    <scope>NUCLEOTIDE SEQUENCE</scope>
    <source>
        <strain evidence="1">110903Hualien_Pintung</strain>
    </source>
</reference>